<accession>A0A5A7QUJ0</accession>
<feature type="non-terminal residue" evidence="2">
    <location>
        <position position="1"/>
    </location>
</feature>
<reference evidence="3" key="1">
    <citation type="journal article" date="2019" name="Curr. Biol.">
        <title>Genome Sequence of Striga asiatica Provides Insight into the Evolution of Plant Parasitism.</title>
        <authorList>
            <person name="Yoshida S."/>
            <person name="Kim S."/>
            <person name="Wafula E.K."/>
            <person name="Tanskanen J."/>
            <person name="Kim Y.M."/>
            <person name="Honaas L."/>
            <person name="Yang Z."/>
            <person name="Spallek T."/>
            <person name="Conn C.E."/>
            <person name="Ichihashi Y."/>
            <person name="Cheong K."/>
            <person name="Cui S."/>
            <person name="Der J.P."/>
            <person name="Gundlach H."/>
            <person name="Jiao Y."/>
            <person name="Hori C."/>
            <person name="Ishida J.K."/>
            <person name="Kasahara H."/>
            <person name="Kiba T."/>
            <person name="Kim M.S."/>
            <person name="Koo N."/>
            <person name="Laohavisit A."/>
            <person name="Lee Y.H."/>
            <person name="Lumba S."/>
            <person name="McCourt P."/>
            <person name="Mortimer J.C."/>
            <person name="Mutuku J.M."/>
            <person name="Nomura T."/>
            <person name="Sasaki-Sekimoto Y."/>
            <person name="Seto Y."/>
            <person name="Wang Y."/>
            <person name="Wakatake T."/>
            <person name="Sakakibara H."/>
            <person name="Demura T."/>
            <person name="Yamaguchi S."/>
            <person name="Yoneyama K."/>
            <person name="Manabe R.I."/>
            <person name="Nelson D.C."/>
            <person name="Schulman A.H."/>
            <person name="Timko M.P."/>
            <person name="dePamphilis C.W."/>
            <person name="Choi D."/>
            <person name="Shirasu K."/>
        </authorList>
    </citation>
    <scope>NUCLEOTIDE SEQUENCE [LARGE SCALE GENOMIC DNA]</scope>
    <source>
        <strain evidence="3">cv. UVA1</strain>
    </source>
</reference>
<name>A0A5A7QUJ0_STRAF</name>
<keyword evidence="3" id="KW-1185">Reference proteome</keyword>
<comment type="caution">
    <text evidence="2">The sequence shown here is derived from an EMBL/GenBank/DDBJ whole genome shotgun (WGS) entry which is preliminary data.</text>
</comment>
<evidence type="ECO:0000256" key="1">
    <source>
        <dbReference type="SAM" id="MobiDB-lite"/>
    </source>
</evidence>
<evidence type="ECO:0000313" key="3">
    <source>
        <dbReference type="Proteomes" id="UP000325081"/>
    </source>
</evidence>
<sequence>SLGAKDNFIGTKARLKQKGLEGDDIYVGVGKRVWKILRITWEKLQHNQLSFQEWWEDLCKNDKASNCKNKIGFSTSCYGSYEDSKQLAFLRKRSLRHLRRGTRKADRILNRLAICVVQGVRQQDTVTSATNSIPWVLLVQGKAVVKNREVVRWSPEFKQNFKGRYPSSNQEMAREKDCSWLGKGGSNSSR</sequence>
<proteinExistence type="predicted"/>
<organism evidence="2 3">
    <name type="scientific">Striga asiatica</name>
    <name type="common">Asiatic witchweed</name>
    <name type="synonym">Buchnera asiatica</name>
    <dbReference type="NCBI Taxonomy" id="4170"/>
    <lineage>
        <taxon>Eukaryota</taxon>
        <taxon>Viridiplantae</taxon>
        <taxon>Streptophyta</taxon>
        <taxon>Embryophyta</taxon>
        <taxon>Tracheophyta</taxon>
        <taxon>Spermatophyta</taxon>
        <taxon>Magnoliopsida</taxon>
        <taxon>eudicotyledons</taxon>
        <taxon>Gunneridae</taxon>
        <taxon>Pentapetalae</taxon>
        <taxon>asterids</taxon>
        <taxon>lamiids</taxon>
        <taxon>Lamiales</taxon>
        <taxon>Orobanchaceae</taxon>
        <taxon>Buchnereae</taxon>
        <taxon>Striga</taxon>
    </lineage>
</organism>
<dbReference type="Proteomes" id="UP000325081">
    <property type="component" value="Unassembled WGS sequence"/>
</dbReference>
<evidence type="ECO:0000313" key="2">
    <source>
        <dbReference type="EMBL" id="GER48616.1"/>
    </source>
</evidence>
<dbReference type="AlphaFoldDB" id="A0A5A7QUJ0"/>
<protein>
    <submittedName>
        <fullName evidence="2">PF07614 family protein</fullName>
    </submittedName>
</protein>
<dbReference type="EMBL" id="BKCP01008292">
    <property type="protein sequence ID" value="GER48616.1"/>
    <property type="molecule type" value="Genomic_DNA"/>
</dbReference>
<feature type="region of interest" description="Disordered" evidence="1">
    <location>
        <begin position="165"/>
        <end position="190"/>
    </location>
</feature>
<gene>
    <name evidence="2" type="ORF">STAS_25785</name>
</gene>